<dbReference type="EMBL" id="CP019633">
    <property type="protein sequence ID" value="AQQ10133.1"/>
    <property type="molecule type" value="Genomic_DNA"/>
</dbReference>
<dbReference type="InterPro" id="IPR003959">
    <property type="entry name" value="ATPase_AAA_core"/>
</dbReference>
<dbReference type="Pfam" id="PF13304">
    <property type="entry name" value="AAA_21"/>
    <property type="match status" value="1"/>
</dbReference>
<accession>A0A1Q2HSD2</accession>
<evidence type="ECO:0000259" key="1">
    <source>
        <dbReference type="Pfam" id="PF13304"/>
    </source>
</evidence>
<dbReference type="PANTHER" id="PTHR32182:SF22">
    <property type="entry name" value="ATP-DEPENDENT ENDONUCLEASE, OLD FAMILY-RELATED"/>
    <property type="match status" value="1"/>
</dbReference>
<sequence>MQPYHLSDGSIRFICLAAALLQPEPPAAILIDEPELGMHPFAIGIIAEMMNSASKQTQVIVSTQSPHLIDNFSAEDIVVVNRDKGASTFERLSKEELAGWLEEYSLGELWRKNVIQGGPRYE</sequence>
<gene>
    <name evidence="2" type="ORF">L21SP3_01959</name>
</gene>
<dbReference type="Proteomes" id="UP000188273">
    <property type="component" value="Chromosome"/>
</dbReference>
<dbReference type="STRING" id="1940790.L21SP3_01959"/>
<evidence type="ECO:0000313" key="2">
    <source>
        <dbReference type="EMBL" id="AQQ10133.1"/>
    </source>
</evidence>
<evidence type="ECO:0000313" key="3">
    <source>
        <dbReference type="Proteomes" id="UP000188273"/>
    </source>
</evidence>
<dbReference type="GO" id="GO:0005524">
    <property type="term" value="F:ATP binding"/>
    <property type="evidence" value="ECO:0007669"/>
    <property type="project" value="InterPro"/>
</dbReference>
<dbReference type="InterPro" id="IPR027417">
    <property type="entry name" value="P-loop_NTPase"/>
</dbReference>
<name>A0A1Q2HSD2_9BACT</name>
<keyword evidence="3" id="KW-1185">Reference proteome</keyword>
<dbReference type="KEGG" id="pbu:L21SP3_01959"/>
<dbReference type="Gene3D" id="3.40.50.300">
    <property type="entry name" value="P-loop containing nucleotide triphosphate hydrolases"/>
    <property type="match status" value="1"/>
</dbReference>
<feature type="domain" description="ATPase AAA-type core" evidence="1">
    <location>
        <begin position="2"/>
        <end position="70"/>
    </location>
</feature>
<dbReference type="GO" id="GO:0016887">
    <property type="term" value="F:ATP hydrolysis activity"/>
    <property type="evidence" value="ECO:0007669"/>
    <property type="project" value="InterPro"/>
</dbReference>
<dbReference type="GO" id="GO:0006302">
    <property type="term" value="P:double-strand break repair"/>
    <property type="evidence" value="ECO:0007669"/>
    <property type="project" value="TreeGrafter"/>
</dbReference>
<dbReference type="SUPFAM" id="SSF52540">
    <property type="entry name" value="P-loop containing nucleoside triphosphate hydrolases"/>
    <property type="match status" value="1"/>
</dbReference>
<dbReference type="AlphaFoldDB" id="A0A1Q2HSD2"/>
<protein>
    <submittedName>
        <fullName evidence="2">Putative ATPase</fullName>
    </submittedName>
</protein>
<dbReference type="CDD" id="cd00267">
    <property type="entry name" value="ABC_ATPase"/>
    <property type="match status" value="1"/>
</dbReference>
<dbReference type="GO" id="GO:0000731">
    <property type="term" value="P:DNA synthesis involved in DNA repair"/>
    <property type="evidence" value="ECO:0007669"/>
    <property type="project" value="TreeGrafter"/>
</dbReference>
<reference evidence="3" key="1">
    <citation type="submission" date="2017-02" db="EMBL/GenBank/DDBJ databases">
        <title>Comparative genomics and description of representatives of a novel lineage of planctomycetes thriving in anoxic sediments.</title>
        <authorList>
            <person name="Spring S."/>
            <person name="Bunk B."/>
            <person name="Sproer C."/>
            <person name="Klenk H.-P."/>
        </authorList>
    </citation>
    <scope>NUCLEOTIDE SEQUENCE [LARGE SCALE GENOMIC DNA]</scope>
    <source>
        <strain evidence="3">L21-RPul-D3</strain>
    </source>
</reference>
<proteinExistence type="predicted"/>
<organism evidence="2 3">
    <name type="scientific">Sedimentisphaera cyanobacteriorum</name>
    <dbReference type="NCBI Taxonomy" id="1940790"/>
    <lineage>
        <taxon>Bacteria</taxon>
        <taxon>Pseudomonadati</taxon>
        <taxon>Planctomycetota</taxon>
        <taxon>Phycisphaerae</taxon>
        <taxon>Sedimentisphaerales</taxon>
        <taxon>Sedimentisphaeraceae</taxon>
        <taxon>Sedimentisphaera</taxon>
    </lineage>
</organism>
<dbReference type="PANTHER" id="PTHR32182">
    <property type="entry name" value="DNA REPLICATION AND REPAIR PROTEIN RECF"/>
    <property type="match status" value="1"/>
</dbReference>